<accession>A0A1W2TF03</accession>
<evidence type="ECO:0000256" key="1">
    <source>
        <dbReference type="SAM" id="MobiDB-lite"/>
    </source>
</evidence>
<dbReference type="EMBL" id="DF977465">
    <property type="protein sequence ID" value="GAP86625.1"/>
    <property type="molecule type" value="Genomic_DNA"/>
</dbReference>
<evidence type="ECO:0000313" key="3">
    <source>
        <dbReference type="Proteomes" id="UP000054516"/>
    </source>
</evidence>
<feature type="compositionally biased region" description="Polar residues" evidence="1">
    <location>
        <begin position="531"/>
        <end position="540"/>
    </location>
</feature>
<protein>
    <submittedName>
        <fullName evidence="2">Uncharacterized protein</fullName>
    </submittedName>
</protein>
<feature type="region of interest" description="Disordered" evidence="1">
    <location>
        <begin position="1"/>
        <end position="341"/>
    </location>
</feature>
<feature type="compositionally biased region" description="Polar residues" evidence="1">
    <location>
        <begin position="145"/>
        <end position="154"/>
    </location>
</feature>
<feature type="compositionally biased region" description="Polar residues" evidence="1">
    <location>
        <begin position="652"/>
        <end position="669"/>
    </location>
</feature>
<feature type="compositionally biased region" description="Polar residues" evidence="1">
    <location>
        <begin position="382"/>
        <end position="403"/>
    </location>
</feature>
<feature type="compositionally biased region" description="Polar residues" evidence="1">
    <location>
        <begin position="576"/>
        <end position="595"/>
    </location>
</feature>
<feature type="compositionally biased region" description="Polar residues" evidence="1">
    <location>
        <begin position="715"/>
        <end position="725"/>
    </location>
</feature>
<name>A0A1W2TF03_ROSNE</name>
<dbReference type="OMA" id="RAHPEHM"/>
<feature type="region of interest" description="Disordered" evidence="1">
    <location>
        <begin position="372"/>
        <end position="680"/>
    </location>
</feature>
<dbReference type="AlphaFoldDB" id="A0A1W2TF03"/>
<proteinExistence type="predicted"/>
<feature type="compositionally biased region" description="Basic and acidic residues" evidence="1">
    <location>
        <begin position="227"/>
        <end position="240"/>
    </location>
</feature>
<feature type="compositionally biased region" description="Polar residues" evidence="1">
    <location>
        <begin position="19"/>
        <end position="32"/>
    </location>
</feature>
<feature type="compositionally biased region" description="Polar residues" evidence="1">
    <location>
        <begin position="734"/>
        <end position="746"/>
    </location>
</feature>
<keyword evidence="3" id="KW-1185">Reference proteome</keyword>
<sequence length="1077" mass="114140">MDSGSYSNVRRGATPASGAASNASSYKANVNRTKTRKWVEAKVQSYDGDDWGNDYDDYEDGDGEPEPPPPPPPTTRLMGPRQLGPSGHQLPSSRTFSQPATSSLPSSSFGQLALRNPGGTLPLRVQTQPMPPHATESVPPAAASPRTSLPQGSKSAGPAPVLSKFPPRKSSMGQKDRPEIDGKIVSKPDSQSGSSSGSRPLADQRSAFPRGAPTPESKTLSAMKPSDIYKKMSEENEKARPLMVPGQPSMDNAPGHTEAPSSLDVSHPPGEQFQQGSPEGHDAPKFAHAQNPTLAPVAEQKRDYGTDSVSMDARTGQLPAIHESSILNHKLSPSQGEPNDEVKADLVKTRRFSTSPQLPTLTRVSGFGDDFFSSPGGYSPLAGSSSKLQTPSEEQWSTSNEANTVPVLIDSTQRQPAYTLNDTSPEGNLITTKHRNSATTSNGIAESGSTRPQIPGGWVSESTIAPVPSEQPTPLEKQEPQNLTGLANAQTTSVSPITESDAEPSDLHHVTGLASLPSSIHSSDDTSNSDGANQSNSRQFSHAAEEYSLVPRSLSPLKTGNSFTQPTPRPTPPIRDQNSQIETSLTAQPPTTTITRPEFSPTAPLNSSRAQAGQADFISLTTQQRQTTTSTIDTASPEKESDKLREEIIKSLSPTPVSPISSNLPSRGTSDAKPTPGSLTRESTYLAGVYDDYISSAEEKALQVVGQAPEKPAQMGQSPSTNWENGPSIGSKEISASQSVPPSSENKPAPGGTTRLRRFSWQHEPEEVVSNPVELKSPVSTLPQDLSTHGRDGAVAGSNANKSVASPVTDSLQVGSGVAGTILHQDSQISGHLPGNTSITMIEPPSARRLKPNSNESSTARLSLADEKEMVLIGDAQSTTSSASEQHPALISAPEQGIERPPSIAIASSTPPVQTTVIPTPFREILNLPTCEERVQKFEQTREQFYVIESGLPNWLTHMQGQLGDIDTITSSNINSFITKTGAQPTTYGAPGAPQLPHKIGTAASNPRRTSMGNVQQLMASQSSSFGASSNQVGTKSKELFHAAGAIGNKGMKSGMKLFNKGKSKLRERTAGDKAFF</sequence>
<feature type="compositionally biased region" description="Polar residues" evidence="1">
    <location>
        <begin position="410"/>
        <end position="452"/>
    </location>
</feature>
<feature type="compositionally biased region" description="Polar residues" evidence="1">
    <location>
        <begin position="480"/>
        <end position="498"/>
    </location>
</feature>
<feature type="compositionally biased region" description="Low complexity" evidence="1">
    <location>
        <begin position="97"/>
        <end position="108"/>
    </location>
</feature>
<dbReference type="Proteomes" id="UP000054516">
    <property type="component" value="Unassembled WGS sequence"/>
</dbReference>
<evidence type="ECO:0000313" key="2">
    <source>
        <dbReference type="EMBL" id="GAP86625.1"/>
    </source>
</evidence>
<feature type="compositionally biased region" description="Polar residues" evidence="1">
    <location>
        <begin position="325"/>
        <end position="337"/>
    </location>
</feature>
<gene>
    <name evidence="2" type="ORF">SAMD00023353_2001150</name>
</gene>
<feature type="compositionally biased region" description="Acidic residues" evidence="1">
    <location>
        <begin position="47"/>
        <end position="65"/>
    </location>
</feature>
<feature type="compositionally biased region" description="Basic and acidic residues" evidence="1">
    <location>
        <begin position="174"/>
        <end position="186"/>
    </location>
</feature>
<feature type="compositionally biased region" description="Basic and acidic residues" evidence="1">
    <location>
        <begin position="636"/>
        <end position="649"/>
    </location>
</feature>
<feature type="compositionally biased region" description="Low complexity" evidence="1">
    <location>
        <begin position="515"/>
        <end position="530"/>
    </location>
</feature>
<reference evidence="2" key="1">
    <citation type="submission" date="2016-03" db="EMBL/GenBank/DDBJ databases">
        <title>Draft genome sequence of Rosellinia necatrix.</title>
        <authorList>
            <person name="Kanematsu S."/>
        </authorList>
    </citation>
    <scope>NUCLEOTIDE SEQUENCE [LARGE SCALE GENOMIC DNA]</scope>
    <source>
        <strain evidence="2">W97</strain>
    </source>
</reference>
<dbReference type="STRING" id="77044.A0A1W2TF03"/>
<feature type="region of interest" description="Disordered" evidence="1">
    <location>
        <begin position="708"/>
        <end position="755"/>
    </location>
</feature>
<organism evidence="2">
    <name type="scientific">Rosellinia necatrix</name>
    <name type="common">White root-rot fungus</name>
    <dbReference type="NCBI Taxonomy" id="77044"/>
    <lineage>
        <taxon>Eukaryota</taxon>
        <taxon>Fungi</taxon>
        <taxon>Dikarya</taxon>
        <taxon>Ascomycota</taxon>
        <taxon>Pezizomycotina</taxon>
        <taxon>Sordariomycetes</taxon>
        <taxon>Xylariomycetidae</taxon>
        <taxon>Xylariales</taxon>
        <taxon>Xylariaceae</taxon>
        <taxon>Rosellinia</taxon>
    </lineage>
</organism>
<feature type="compositionally biased region" description="Low complexity" evidence="1">
    <location>
        <begin position="621"/>
        <end position="634"/>
    </location>
</feature>
<dbReference type="OrthoDB" id="5151921at2759"/>